<dbReference type="EMBL" id="JAIRBC010000003">
    <property type="protein sequence ID" value="MCG2459680.1"/>
    <property type="molecule type" value="Genomic_DNA"/>
</dbReference>
<keyword evidence="7" id="KW-0732">Signal</keyword>
<dbReference type="RefSeq" id="WP_317900826.1">
    <property type="nucleotide sequence ID" value="NZ_JAIRBC010000003.1"/>
</dbReference>
<keyword evidence="14" id="KW-0449">Lipoprotein</keyword>
<keyword evidence="5" id="KW-0762">Sugar transport</keyword>
<evidence type="ECO:0000256" key="10">
    <source>
        <dbReference type="ARBA" id="ARBA00023114"/>
    </source>
</evidence>
<evidence type="ECO:0000256" key="13">
    <source>
        <dbReference type="ARBA" id="ARBA00023237"/>
    </source>
</evidence>
<dbReference type="GO" id="GO:0006811">
    <property type="term" value="P:monoatomic ion transport"/>
    <property type="evidence" value="ECO:0007669"/>
    <property type="project" value="UniProtKB-KW"/>
</dbReference>
<evidence type="ECO:0000256" key="4">
    <source>
        <dbReference type="ARBA" id="ARBA00022452"/>
    </source>
</evidence>
<evidence type="ECO:0000259" key="16">
    <source>
        <dbReference type="Pfam" id="PF02563"/>
    </source>
</evidence>
<evidence type="ECO:0000256" key="12">
    <source>
        <dbReference type="ARBA" id="ARBA00023139"/>
    </source>
</evidence>
<dbReference type="PANTHER" id="PTHR33619">
    <property type="entry name" value="POLYSACCHARIDE EXPORT PROTEIN GFCE-RELATED"/>
    <property type="match status" value="1"/>
</dbReference>
<comment type="subcellular location">
    <subcellularLocation>
        <location evidence="1">Cell outer membrane</location>
        <topology evidence="1">Multi-pass membrane protein</topology>
    </subcellularLocation>
</comment>
<name>A0AAE3ERA8_9FLAO</name>
<evidence type="ECO:0000256" key="14">
    <source>
        <dbReference type="ARBA" id="ARBA00023288"/>
    </source>
</evidence>
<dbReference type="GO" id="GO:0046930">
    <property type="term" value="C:pore complex"/>
    <property type="evidence" value="ECO:0007669"/>
    <property type="project" value="UniProtKB-KW"/>
</dbReference>
<dbReference type="InterPro" id="IPR003715">
    <property type="entry name" value="Poly_export_N"/>
</dbReference>
<dbReference type="InterPro" id="IPR054765">
    <property type="entry name" value="SLBB_dom"/>
</dbReference>
<keyword evidence="13" id="KW-0998">Cell outer membrane</keyword>
<keyword evidence="15" id="KW-1133">Transmembrane helix</keyword>
<dbReference type="InterPro" id="IPR049712">
    <property type="entry name" value="Poly_export"/>
</dbReference>
<feature type="domain" description="Polysaccharide export protein N-terminal" evidence="16">
    <location>
        <begin position="62"/>
        <end position="155"/>
    </location>
</feature>
<dbReference type="GO" id="GO:0009279">
    <property type="term" value="C:cell outer membrane"/>
    <property type="evidence" value="ECO:0007669"/>
    <property type="project" value="UniProtKB-SubCell"/>
</dbReference>
<proteinExistence type="inferred from homology"/>
<dbReference type="Proteomes" id="UP001200642">
    <property type="component" value="Unassembled WGS sequence"/>
</dbReference>
<keyword evidence="4" id="KW-1134">Transmembrane beta strand</keyword>
<evidence type="ECO:0000259" key="17">
    <source>
        <dbReference type="Pfam" id="PF22461"/>
    </source>
</evidence>
<protein>
    <submittedName>
        <fullName evidence="18">Polysaccharide biosynthesis/export family protein</fullName>
    </submittedName>
</protein>
<reference evidence="18" key="1">
    <citation type="submission" date="2023-02" db="EMBL/GenBank/DDBJ databases">
        <title>Genome of Flavobacteriaceae gen. nov. sp. strain F89.</title>
        <authorList>
            <person name="Wang Y."/>
        </authorList>
    </citation>
    <scope>NUCLEOTIDE SEQUENCE</scope>
    <source>
        <strain evidence="18">F89</strain>
    </source>
</reference>
<evidence type="ECO:0000313" key="18">
    <source>
        <dbReference type="EMBL" id="MCG2459680.1"/>
    </source>
</evidence>
<organism evidence="18 19">
    <name type="scientific">Cerina litoralis</name>
    <dbReference type="NCBI Taxonomy" id="2874477"/>
    <lineage>
        <taxon>Bacteria</taxon>
        <taxon>Pseudomonadati</taxon>
        <taxon>Bacteroidota</taxon>
        <taxon>Flavobacteriia</taxon>
        <taxon>Flavobacteriales</taxon>
        <taxon>Flavobacteriaceae</taxon>
        <taxon>Cerina</taxon>
    </lineage>
</organism>
<dbReference type="Pfam" id="PF02563">
    <property type="entry name" value="Poly_export"/>
    <property type="match status" value="1"/>
</dbReference>
<evidence type="ECO:0000256" key="11">
    <source>
        <dbReference type="ARBA" id="ARBA00023136"/>
    </source>
</evidence>
<keyword evidence="11 15" id="KW-0472">Membrane</keyword>
<feature type="transmembrane region" description="Helical" evidence="15">
    <location>
        <begin position="256"/>
        <end position="275"/>
    </location>
</feature>
<evidence type="ECO:0000256" key="6">
    <source>
        <dbReference type="ARBA" id="ARBA00022692"/>
    </source>
</evidence>
<keyword evidence="8" id="KW-0625">Polysaccharide transport</keyword>
<evidence type="ECO:0000256" key="15">
    <source>
        <dbReference type="SAM" id="Phobius"/>
    </source>
</evidence>
<evidence type="ECO:0000256" key="5">
    <source>
        <dbReference type="ARBA" id="ARBA00022597"/>
    </source>
</evidence>
<keyword evidence="12" id="KW-0564">Palmitate</keyword>
<evidence type="ECO:0000256" key="7">
    <source>
        <dbReference type="ARBA" id="ARBA00022729"/>
    </source>
</evidence>
<sequence>MNLKQAVKNQFVNRFWLNLENYWLSIVVVLLLNSCGSTKESTYFYETPNIKFINNFENLEPVLRPNDLLSISVSSVNPEATKIFNVSNMSTGQSSTVSGTTAQVSGYLVDQDGFIRFPVLGKIQAAGKSKKELREEITKELVDRKLLLDPIVDIRYLNFKVSVLGEVKNPSVLVIPDEKISLLEALGLAGDITIYGRRDNVVIIREEEYGVKKLTRLDLTSNEIFDSPYYYLKSNDIVYVEANKKKVASSSMTPQWFAVILSGLSLMVISISAFVK</sequence>
<dbReference type="AlphaFoldDB" id="A0AAE3ERA8"/>
<comment type="similarity">
    <text evidence="2">Belongs to the BexD/CtrA/VexA family.</text>
</comment>
<evidence type="ECO:0000256" key="8">
    <source>
        <dbReference type="ARBA" id="ARBA00023047"/>
    </source>
</evidence>
<gene>
    <name evidence="18" type="ORF">K8352_02855</name>
</gene>
<keyword evidence="10" id="KW-0626">Porin</keyword>
<evidence type="ECO:0000256" key="3">
    <source>
        <dbReference type="ARBA" id="ARBA00022448"/>
    </source>
</evidence>
<feature type="domain" description="SLBB" evidence="17">
    <location>
        <begin position="160"/>
        <end position="240"/>
    </location>
</feature>
<evidence type="ECO:0000256" key="1">
    <source>
        <dbReference type="ARBA" id="ARBA00004571"/>
    </source>
</evidence>
<keyword evidence="19" id="KW-1185">Reference proteome</keyword>
<dbReference type="PANTHER" id="PTHR33619:SF3">
    <property type="entry name" value="POLYSACCHARIDE EXPORT PROTEIN GFCE-RELATED"/>
    <property type="match status" value="1"/>
</dbReference>
<keyword evidence="9" id="KW-0406">Ion transport</keyword>
<dbReference type="Gene3D" id="3.30.1950.10">
    <property type="entry name" value="wza like domain"/>
    <property type="match status" value="1"/>
</dbReference>
<evidence type="ECO:0000256" key="9">
    <source>
        <dbReference type="ARBA" id="ARBA00023065"/>
    </source>
</evidence>
<accession>A0AAE3ERA8</accession>
<keyword evidence="6 15" id="KW-0812">Transmembrane</keyword>
<keyword evidence="3" id="KW-0813">Transport</keyword>
<dbReference type="Pfam" id="PF22461">
    <property type="entry name" value="SLBB_2"/>
    <property type="match status" value="1"/>
</dbReference>
<evidence type="ECO:0000256" key="2">
    <source>
        <dbReference type="ARBA" id="ARBA00009450"/>
    </source>
</evidence>
<dbReference type="GO" id="GO:0015159">
    <property type="term" value="F:polysaccharide transmembrane transporter activity"/>
    <property type="evidence" value="ECO:0007669"/>
    <property type="project" value="InterPro"/>
</dbReference>
<comment type="caution">
    <text evidence="18">The sequence shown here is derived from an EMBL/GenBank/DDBJ whole genome shotgun (WGS) entry which is preliminary data.</text>
</comment>
<evidence type="ECO:0000313" key="19">
    <source>
        <dbReference type="Proteomes" id="UP001200642"/>
    </source>
</evidence>
<dbReference type="GO" id="GO:0015288">
    <property type="term" value="F:porin activity"/>
    <property type="evidence" value="ECO:0007669"/>
    <property type="project" value="UniProtKB-KW"/>
</dbReference>